<keyword evidence="1" id="KW-1133">Transmembrane helix</keyword>
<feature type="transmembrane region" description="Helical" evidence="1">
    <location>
        <begin position="98"/>
        <end position="118"/>
    </location>
</feature>
<feature type="transmembrane region" description="Helical" evidence="1">
    <location>
        <begin position="196"/>
        <end position="220"/>
    </location>
</feature>
<keyword evidence="1" id="KW-0812">Transmembrane</keyword>
<sequence length="290" mass="31006">MTHDDHIRNPVEWGAAYLGDTAHAVGAASHALRRPVEQFDEAPIEIRAIGFGDLTAALREGFDDFLNLRTDVLAIGLIYPLAGLVLAQITLHASLVPLLFPLVAGFALVGPFVALSLYEASRRRELGEEVRWSNLVDAFASPSAGAIWSLGLILGAVFVAWIATAWLIYAATMGPESPDSAGEFFRDVVTTREGQLMAVVGCAIGALFAIFTLCISALSFPLLLDRKVRLGDAVAASTEAVRENPVAMLAWGAIVAGLLVLGSLPLLLGLIVVMPVLGHATWRLYRRVVK</sequence>
<dbReference type="EMBL" id="JADBEO010000019">
    <property type="protein sequence ID" value="MDR4307088.1"/>
    <property type="molecule type" value="Genomic_DNA"/>
</dbReference>
<feature type="transmembrane region" description="Helical" evidence="1">
    <location>
        <begin position="146"/>
        <end position="169"/>
    </location>
</feature>
<organism evidence="2 3">
    <name type="scientific">Chelatococcus sambhunathii</name>
    <dbReference type="NCBI Taxonomy" id="363953"/>
    <lineage>
        <taxon>Bacteria</taxon>
        <taxon>Pseudomonadati</taxon>
        <taxon>Pseudomonadota</taxon>
        <taxon>Alphaproteobacteria</taxon>
        <taxon>Hyphomicrobiales</taxon>
        <taxon>Chelatococcaceae</taxon>
        <taxon>Chelatococcus</taxon>
    </lineage>
</organism>
<protein>
    <submittedName>
        <fullName evidence="2">DUF2189 domain-containing protein</fullName>
    </submittedName>
</protein>
<evidence type="ECO:0000313" key="2">
    <source>
        <dbReference type="EMBL" id="MDR4307088.1"/>
    </source>
</evidence>
<gene>
    <name evidence="2" type="ORF">IHQ68_10700</name>
</gene>
<dbReference type="Proteomes" id="UP001181622">
    <property type="component" value="Unassembled WGS sequence"/>
</dbReference>
<evidence type="ECO:0000256" key="1">
    <source>
        <dbReference type="SAM" id="Phobius"/>
    </source>
</evidence>
<proteinExistence type="predicted"/>
<dbReference type="RefSeq" id="WP_309391574.1">
    <property type="nucleotide sequence ID" value="NZ_JADBEO010000019.1"/>
</dbReference>
<evidence type="ECO:0000313" key="3">
    <source>
        <dbReference type="Proteomes" id="UP001181622"/>
    </source>
</evidence>
<dbReference type="Pfam" id="PF09955">
    <property type="entry name" value="DUF2189"/>
    <property type="match status" value="1"/>
</dbReference>
<name>A0ABU1DG41_9HYPH</name>
<feature type="transmembrane region" description="Helical" evidence="1">
    <location>
        <begin position="72"/>
        <end position="91"/>
    </location>
</feature>
<reference evidence="2" key="1">
    <citation type="submission" date="2020-10" db="EMBL/GenBank/DDBJ databases">
        <authorList>
            <person name="Abbas A."/>
            <person name="Razzaq R."/>
            <person name="Waqas M."/>
            <person name="Abbas N."/>
            <person name="Nielsen T.K."/>
            <person name="Hansen L.H."/>
            <person name="Hussain S."/>
            <person name="Shahid M."/>
        </authorList>
    </citation>
    <scope>NUCLEOTIDE SEQUENCE</scope>
    <source>
        <strain evidence="2">S14</strain>
    </source>
</reference>
<keyword evidence="1" id="KW-0472">Membrane</keyword>
<dbReference type="InterPro" id="IPR018692">
    <property type="entry name" value="DUF2189"/>
</dbReference>
<keyword evidence="3" id="KW-1185">Reference proteome</keyword>
<accession>A0ABU1DG41</accession>
<feature type="transmembrane region" description="Helical" evidence="1">
    <location>
        <begin position="249"/>
        <end position="277"/>
    </location>
</feature>
<comment type="caution">
    <text evidence="2">The sequence shown here is derived from an EMBL/GenBank/DDBJ whole genome shotgun (WGS) entry which is preliminary data.</text>
</comment>